<dbReference type="GO" id="GO:0019031">
    <property type="term" value="C:viral envelope"/>
    <property type="evidence" value="ECO:0007669"/>
    <property type="project" value="UniProtKB-KW"/>
</dbReference>
<dbReference type="SUPFAM" id="SSF56502">
    <property type="entry name" value="gp120 core"/>
    <property type="match status" value="1"/>
</dbReference>
<gene>
    <name evidence="1" type="primary">env</name>
</gene>
<sequence>FLGQARSINSTTVNGSLAEGEVRIRSGKYLRQCSNHNSTLYPDCKNYLYQTYQQYKEKYTYRTRTNILCTGDIMGKYKEAHCNISRIRLGITLSYRSLHHLRRSLEHNHNLSSLLRRGLEITTHWFKWG</sequence>
<keyword evidence="1" id="KW-0946">Virion</keyword>
<name>Q3LX93_HV1</name>
<reference evidence="1" key="1">
    <citation type="journal article" date="2008" name="AIDS Res. Hum. Retroviruses">
        <title>HIV type 1 genetic diversity in Moyale, Mandera, and Turkana based on env-C2-V3 sequences.</title>
        <authorList>
            <person name="Khamadi S.A."/>
            <person name="Lihana R.W."/>
            <person name="Mwaniki D.L."/>
            <person name="Kinyua J."/>
            <person name="Lagat N."/>
            <person name="Carter J.Y."/>
            <person name="Ichimura H."/>
            <person name="Oishi I."/>
            <person name="Okoth F.A."/>
            <person name="Ochieng W."/>
        </authorList>
    </citation>
    <scope>NUCLEOTIDE SEQUENCE</scope>
    <source>
        <strain evidence="1">MYDH027</strain>
    </source>
</reference>
<protein>
    <submittedName>
        <fullName evidence="1">Envelope glycoprotein</fullName>
    </submittedName>
</protein>
<evidence type="ECO:0000313" key="1">
    <source>
        <dbReference type="EMBL" id="ABA08239.1"/>
    </source>
</evidence>
<feature type="non-terminal residue" evidence="1">
    <location>
        <position position="1"/>
    </location>
</feature>
<accession>Q3LX93</accession>
<keyword evidence="1" id="KW-0261">Viral envelope protein</keyword>
<feature type="non-terminal residue" evidence="1">
    <location>
        <position position="129"/>
    </location>
</feature>
<dbReference type="Gene3D" id="2.170.40.20">
    <property type="entry name" value="Human immunodeficiency virus 1, Gp160, envelope glycoprotein"/>
    <property type="match status" value="1"/>
</dbReference>
<dbReference type="EMBL" id="DQ155150">
    <property type="protein sequence ID" value="ABA08239.1"/>
    <property type="molecule type" value="Genomic_DNA"/>
</dbReference>
<organismHost>
    <name type="scientific">Homo sapiens</name>
    <name type="common">Human</name>
    <dbReference type="NCBI Taxonomy" id="9606"/>
</organismHost>
<dbReference type="InterPro" id="IPR036377">
    <property type="entry name" value="Gp120_core_sf"/>
</dbReference>
<proteinExistence type="predicted"/>
<organism evidence="1">
    <name type="scientific">Human immunodeficiency virus type 1</name>
    <name type="common">HIV-1</name>
    <dbReference type="NCBI Taxonomy" id="11676"/>
    <lineage>
        <taxon>Viruses</taxon>
        <taxon>Riboviria</taxon>
        <taxon>Pararnavirae</taxon>
        <taxon>Artverviricota</taxon>
        <taxon>Revtraviricetes</taxon>
        <taxon>Ortervirales</taxon>
        <taxon>Retroviridae</taxon>
        <taxon>Orthoretrovirinae</taxon>
        <taxon>Lentivirus</taxon>
        <taxon>Lentivirus humimdef1</taxon>
    </lineage>
</organism>